<sequence>MYLNRLTLTLAAAWIGAAAVPVTAAPVADPMALPALMVAQPARAYLTGIARAGKRLVAVGERGVIVLSDDDGATWRQASVPVSVTLTAVQFPTPTQGWAVGHYGLVLHSGDGGATWTRQLDGVQAAQLVLRDAQAGQGGSAYLADAQRLVADGPDKPFLGLHFTDENNGFIVGAYNLAFRTRDGGKTWAPFGNRLDNPKASHLYAVEASGSDVLIAGEQGVLLRSTDSGATFARIALPYKGSFFALTLGGADAVVAGLGGNAFSSHDRGATWTALAVPASVSVTAARLRNGRLLIANQAGMLLAGAAGATAIAPLNTQALPQPNDLIALPDGTIVTVGVAGVVRLPAQAATTTSMAAR</sequence>
<keyword evidence="3" id="KW-0732">Signal</keyword>
<dbReference type="SUPFAM" id="SSF110296">
    <property type="entry name" value="Oligoxyloglucan reducing end-specific cellobiohydrolase"/>
    <property type="match status" value="1"/>
</dbReference>
<dbReference type="Proteomes" id="UP000716322">
    <property type="component" value="Unassembled WGS sequence"/>
</dbReference>
<evidence type="ECO:0000313" key="5">
    <source>
        <dbReference type="EMBL" id="NIA56889.1"/>
    </source>
</evidence>
<dbReference type="PANTHER" id="PTHR47199">
    <property type="entry name" value="PHOTOSYSTEM II STABILITY/ASSEMBLY FACTOR HCF136, CHLOROPLASTIC"/>
    <property type="match status" value="1"/>
</dbReference>
<feature type="signal peptide" evidence="3">
    <location>
        <begin position="1"/>
        <end position="24"/>
    </location>
</feature>
<proteinExistence type="predicted"/>
<organism evidence="5 6">
    <name type="scientific">Telluria antibiotica</name>
    <dbReference type="NCBI Taxonomy" id="2717319"/>
    <lineage>
        <taxon>Bacteria</taxon>
        <taxon>Pseudomonadati</taxon>
        <taxon>Pseudomonadota</taxon>
        <taxon>Betaproteobacteria</taxon>
        <taxon>Burkholderiales</taxon>
        <taxon>Oxalobacteraceae</taxon>
        <taxon>Telluria group</taxon>
        <taxon>Telluria</taxon>
    </lineage>
</organism>
<evidence type="ECO:0000256" key="1">
    <source>
        <dbReference type="ARBA" id="ARBA00022531"/>
    </source>
</evidence>
<dbReference type="EMBL" id="JAAQOM010000018">
    <property type="protein sequence ID" value="NIA56889.1"/>
    <property type="molecule type" value="Genomic_DNA"/>
</dbReference>
<gene>
    <name evidence="5" type="ORF">HAV22_25020</name>
</gene>
<accession>A0ABX0PKF2</accession>
<feature type="domain" description="Photosynthesis system II assembly factor Ycf48/Hcf136-like" evidence="4">
    <location>
        <begin position="73"/>
        <end position="118"/>
    </location>
</feature>
<dbReference type="InterPro" id="IPR028203">
    <property type="entry name" value="PSII_CF48-like_dom"/>
</dbReference>
<dbReference type="RefSeq" id="WP_166862959.1">
    <property type="nucleotide sequence ID" value="NZ_JAAQOM010000018.1"/>
</dbReference>
<dbReference type="Pfam" id="PF14870">
    <property type="entry name" value="PSII_BNR"/>
    <property type="match status" value="2"/>
</dbReference>
<evidence type="ECO:0000259" key="4">
    <source>
        <dbReference type="Pfam" id="PF14870"/>
    </source>
</evidence>
<feature type="domain" description="Photosynthesis system II assembly factor Ycf48/Hcf136-like" evidence="4">
    <location>
        <begin position="157"/>
        <end position="291"/>
    </location>
</feature>
<evidence type="ECO:0000256" key="3">
    <source>
        <dbReference type="SAM" id="SignalP"/>
    </source>
</evidence>
<evidence type="ECO:0000256" key="2">
    <source>
        <dbReference type="ARBA" id="ARBA00023276"/>
    </source>
</evidence>
<dbReference type="Gene3D" id="2.130.10.10">
    <property type="entry name" value="YVTN repeat-like/Quinoprotein amine dehydrogenase"/>
    <property type="match status" value="2"/>
</dbReference>
<comment type="caution">
    <text evidence="5">The sequence shown here is derived from an EMBL/GenBank/DDBJ whole genome shotgun (WGS) entry which is preliminary data.</text>
</comment>
<dbReference type="PANTHER" id="PTHR47199:SF2">
    <property type="entry name" value="PHOTOSYSTEM II STABILITY_ASSEMBLY FACTOR HCF136, CHLOROPLASTIC"/>
    <property type="match status" value="1"/>
</dbReference>
<protein>
    <recommendedName>
        <fullName evidence="4">Photosynthesis system II assembly factor Ycf48/Hcf136-like domain-containing protein</fullName>
    </recommendedName>
</protein>
<keyword evidence="1" id="KW-0602">Photosynthesis</keyword>
<dbReference type="InterPro" id="IPR015943">
    <property type="entry name" value="WD40/YVTN_repeat-like_dom_sf"/>
</dbReference>
<keyword evidence="2" id="KW-0604">Photosystem II</keyword>
<reference evidence="5 6" key="1">
    <citation type="submission" date="2020-03" db="EMBL/GenBank/DDBJ databases">
        <title>Genome sequence of strain Massilia sp. TW-1.</title>
        <authorList>
            <person name="Chaudhary D.K."/>
        </authorList>
    </citation>
    <scope>NUCLEOTIDE SEQUENCE [LARGE SCALE GENOMIC DNA]</scope>
    <source>
        <strain evidence="5 6">TW-1</strain>
    </source>
</reference>
<name>A0ABX0PKF2_9BURK</name>
<evidence type="ECO:0000313" key="6">
    <source>
        <dbReference type="Proteomes" id="UP000716322"/>
    </source>
</evidence>
<keyword evidence="6" id="KW-1185">Reference proteome</keyword>
<feature type="chain" id="PRO_5047229367" description="Photosynthesis system II assembly factor Ycf48/Hcf136-like domain-containing protein" evidence="3">
    <location>
        <begin position="25"/>
        <end position="358"/>
    </location>
</feature>